<dbReference type="FunFam" id="2.20.100.10:FF:000026">
    <property type="entry name" value="Spondin 1"/>
    <property type="match status" value="1"/>
</dbReference>
<dbReference type="AlphaFoldDB" id="B3MEG2"/>
<feature type="signal peptide" evidence="10">
    <location>
        <begin position="1"/>
        <end position="30"/>
    </location>
</feature>
<keyword evidence="5 10" id="KW-0732">Signal</keyword>
<feature type="compositionally biased region" description="Low complexity" evidence="9">
    <location>
        <begin position="449"/>
        <end position="465"/>
    </location>
</feature>
<feature type="region of interest" description="Disordered" evidence="9">
    <location>
        <begin position="114"/>
        <end position="147"/>
    </location>
</feature>
<feature type="compositionally biased region" description="Low complexity" evidence="9">
    <location>
        <begin position="138"/>
        <end position="147"/>
    </location>
</feature>
<dbReference type="OrthoDB" id="6090599at2759"/>
<dbReference type="Proteomes" id="UP000007801">
    <property type="component" value="Unassembled WGS sequence"/>
</dbReference>
<dbReference type="GO" id="GO:1901739">
    <property type="term" value="P:regulation of myoblast fusion"/>
    <property type="evidence" value="ECO:0007669"/>
    <property type="project" value="EnsemblMetazoa"/>
</dbReference>
<evidence type="ECO:0000256" key="1">
    <source>
        <dbReference type="ARBA" id="ARBA00004498"/>
    </source>
</evidence>
<proteinExistence type="predicted"/>
<feature type="region of interest" description="Disordered" evidence="9">
    <location>
        <begin position="443"/>
        <end position="471"/>
    </location>
</feature>
<dbReference type="GO" id="GO:0005886">
    <property type="term" value="C:plasma membrane"/>
    <property type="evidence" value="ECO:0007669"/>
    <property type="project" value="TreeGrafter"/>
</dbReference>
<keyword evidence="13" id="KW-1185">Reference proteome</keyword>
<gene>
    <name evidence="12" type="primary">Dana\GF13520</name>
    <name evidence="12" type="synonym">dana_GLEANR_13532</name>
    <name evidence="12" type="ORF">GF13520</name>
</gene>
<feature type="compositionally biased region" description="Polar residues" evidence="9">
    <location>
        <begin position="257"/>
        <end position="270"/>
    </location>
</feature>
<keyword evidence="3" id="KW-0272">Extracellular matrix</keyword>
<dbReference type="Gene3D" id="2.60.40.2130">
    <property type="entry name" value="F-spondin domain"/>
    <property type="match status" value="1"/>
</dbReference>
<dbReference type="SMR" id="B3MEG2"/>
<evidence type="ECO:0000256" key="6">
    <source>
        <dbReference type="ARBA" id="ARBA00022889"/>
    </source>
</evidence>
<dbReference type="InterPro" id="IPR038678">
    <property type="entry name" value="Spondin_N_sf"/>
</dbReference>
<dbReference type="EMBL" id="CH902619">
    <property type="protein sequence ID" value="EDV37582.2"/>
    <property type="molecule type" value="Genomic_DNA"/>
</dbReference>
<dbReference type="GO" id="GO:0030036">
    <property type="term" value="P:actin cytoskeleton organization"/>
    <property type="evidence" value="ECO:0007669"/>
    <property type="project" value="TreeGrafter"/>
</dbReference>
<dbReference type="InParanoid" id="B3MEG2"/>
<dbReference type="GeneID" id="6496359"/>
<dbReference type="NCBIfam" id="NF038123">
    <property type="entry name" value="NF038123_dom"/>
    <property type="match status" value="1"/>
</dbReference>
<dbReference type="InterPro" id="IPR044004">
    <property type="entry name" value="TSP1_spondin_dom"/>
</dbReference>
<keyword evidence="2" id="KW-0964">Secreted</keyword>
<keyword evidence="8" id="KW-0325">Glycoprotein</keyword>
<evidence type="ECO:0000313" key="12">
    <source>
        <dbReference type="EMBL" id="EDV37582.2"/>
    </source>
</evidence>
<reference evidence="12 13" key="1">
    <citation type="journal article" date="2007" name="Nature">
        <title>Evolution of genes and genomes on the Drosophila phylogeny.</title>
        <authorList>
            <consortium name="Drosophila 12 Genomes Consortium"/>
            <person name="Clark A.G."/>
            <person name="Eisen M.B."/>
            <person name="Smith D.R."/>
            <person name="Bergman C.M."/>
            <person name="Oliver B."/>
            <person name="Markow T.A."/>
            <person name="Kaufman T.C."/>
            <person name="Kellis M."/>
            <person name="Gelbart W."/>
            <person name="Iyer V.N."/>
            <person name="Pollard D.A."/>
            <person name="Sackton T.B."/>
            <person name="Larracuente A.M."/>
            <person name="Singh N.D."/>
            <person name="Abad J.P."/>
            <person name="Abt D.N."/>
            <person name="Adryan B."/>
            <person name="Aguade M."/>
            <person name="Akashi H."/>
            <person name="Anderson W.W."/>
            <person name="Aquadro C.F."/>
            <person name="Ardell D.H."/>
            <person name="Arguello R."/>
            <person name="Artieri C.G."/>
            <person name="Barbash D.A."/>
            <person name="Barker D."/>
            <person name="Barsanti P."/>
            <person name="Batterham P."/>
            <person name="Batzoglou S."/>
            <person name="Begun D."/>
            <person name="Bhutkar A."/>
            <person name="Blanco E."/>
            <person name="Bosak S.A."/>
            <person name="Bradley R.K."/>
            <person name="Brand A.D."/>
            <person name="Brent M.R."/>
            <person name="Brooks A.N."/>
            <person name="Brown R.H."/>
            <person name="Butlin R.K."/>
            <person name="Caggese C."/>
            <person name="Calvi B.R."/>
            <person name="Bernardo de Carvalho A."/>
            <person name="Caspi A."/>
            <person name="Castrezana S."/>
            <person name="Celniker S.E."/>
            <person name="Chang J.L."/>
            <person name="Chapple C."/>
            <person name="Chatterji S."/>
            <person name="Chinwalla A."/>
            <person name="Civetta A."/>
            <person name="Clifton S.W."/>
            <person name="Comeron J.M."/>
            <person name="Costello J.C."/>
            <person name="Coyne J.A."/>
            <person name="Daub J."/>
            <person name="David R.G."/>
            <person name="Delcher A.L."/>
            <person name="Delehaunty K."/>
            <person name="Do C.B."/>
            <person name="Ebling H."/>
            <person name="Edwards K."/>
            <person name="Eickbush T."/>
            <person name="Evans J.D."/>
            <person name="Filipski A."/>
            <person name="Findeiss S."/>
            <person name="Freyhult E."/>
            <person name="Fulton L."/>
            <person name="Fulton R."/>
            <person name="Garcia A.C."/>
            <person name="Gardiner A."/>
            <person name="Garfield D.A."/>
            <person name="Garvin B.E."/>
            <person name="Gibson G."/>
            <person name="Gilbert D."/>
            <person name="Gnerre S."/>
            <person name="Godfrey J."/>
            <person name="Good R."/>
            <person name="Gotea V."/>
            <person name="Gravely B."/>
            <person name="Greenberg A.J."/>
            <person name="Griffiths-Jones S."/>
            <person name="Gross S."/>
            <person name="Guigo R."/>
            <person name="Gustafson E.A."/>
            <person name="Haerty W."/>
            <person name="Hahn M.W."/>
            <person name="Halligan D.L."/>
            <person name="Halpern A.L."/>
            <person name="Halter G.M."/>
            <person name="Han M.V."/>
            <person name="Heger A."/>
            <person name="Hillier L."/>
            <person name="Hinrichs A.S."/>
            <person name="Holmes I."/>
            <person name="Hoskins R.A."/>
            <person name="Hubisz M.J."/>
            <person name="Hultmark D."/>
            <person name="Huntley M.A."/>
            <person name="Jaffe D.B."/>
            <person name="Jagadeeshan S."/>
            <person name="Jeck W.R."/>
            <person name="Johnson J."/>
            <person name="Jones C.D."/>
            <person name="Jordan W.C."/>
            <person name="Karpen G.H."/>
            <person name="Kataoka E."/>
            <person name="Keightley P.D."/>
            <person name="Kheradpour P."/>
            <person name="Kirkness E.F."/>
            <person name="Koerich L.B."/>
            <person name="Kristiansen K."/>
            <person name="Kudrna D."/>
            <person name="Kulathinal R.J."/>
            <person name="Kumar S."/>
            <person name="Kwok R."/>
            <person name="Lander E."/>
            <person name="Langley C.H."/>
            <person name="Lapoint R."/>
            <person name="Lazzaro B.P."/>
            <person name="Lee S.J."/>
            <person name="Levesque L."/>
            <person name="Li R."/>
            <person name="Lin C.F."/>
            <person name="Lin M.F."/>
            <person name="Lindblad-Toh K."/>
            <person name="Llopart A."/>
            <person name="Long M."/>
            <person name="Low L."/>
            <person name="Lozovsky E."/>
            <person name="Lu J."/>
            <person name="Luo M."/>
            <person name="Machado C.A."/>
            <person name="Makalowski W."/>
            <person name="Marzo M."/>
            <person name="Matsuda M."/>
            <person name="Matzkin L."/>
            <person name="McAllister B."/>
            <person name="McBride C.S."/>
            <person name="McKernan B."/>
            <person name="McKernan K."/>
            <person name="Mendez-Lago M."/>
            <person name="Minx P."/>
            <person name="Mollenhauer M.U."/>
            <person name="Montooth K."/>
            <person name="Mount S.M."/>
            <person name="Mu X."/>
            <person name="Myers E."/>
            <person name="Negre B."/>
            <person name="Newfeld S."/>
            <person name="Nielsen R."/>
            <person name="Noor M.A."/>
            <person name="O'Grady P."/>
            <person name="Pachter L."/>
            <person name="Papaceit M."/>
            <person name="Parisi M.J."/>
            <person name="Parisi M."/>
            <person name="Parts L."/>
            <person name="Pedersen J.S."/>
            <person name="Pesole G."/>
            <person name="Phillippy A.M."/>
            <person name="Ponting C.P."/>
            <person name="Pop M."/>
            <person name="Porcelli D."/>
            <person name="Powell J.R."/>
            <person name="Prohaska S."/>
            <person name="Pruitt K."/>
            <person name="Puig M."/>
            <person name="Quesneville H."/>
            <person name="Ram K.R."/>
            <person name="Rand D."/>
            <person name="Rasmussen M.D."/>
            <person name="Reed L.K."/>
            <person name="Reenan R."/>
            <person name="Reily A."/>
            <person name="Remington K.A."/>
            <person name="Rieger T.T."/>
            <person name="Ritchie M.G."/>
            <person name="Robin C."/>
            <person name="Rogers Y.H."/>
            <person name="Rohde C."/>
            <person name="Rozas J."/>
            <person name="Rubenfield M.J."/>
            <person name="Ruiz A."/>
            <person name="Russo S."/>
            <person name="Salzberg S.L."/>
            <person name="Sanchez-Gracia A."/>
            <person name="Saranga D.J."/>
            <person name="Sato H."/>
            <person name="Schaeffer S.W."/>
            <person name="Schatz M.C."/>
            <person name="Schlenke T."/>
            <person name="Schwartz R."/>
            <person name="Segarra C."/>
            <person name="Singh R.S."/>
            <person name="Sirot L."/>
            <person name="Sirota M."/>
            <person name="Sisneros N.B."/>
            <person name="Smith C.D."/>
            <person name="Smith T.F."/>
            <person name="Spieth J."/>
            <person name="Stage D.E."/>
            <person name="Stark A."/>
            <person name="Stephan W."/>
            <person name="Strausberg R.L."/>
            <person name="Strempel S."/>
            <person name="Sturgill D."/>
            <person name="Sutton G."/>
            <person name="Sutton G.G."/>
            <person name="Tao W."/>
            <person name="Teichmann S."/>
            <person name="Tobari Y.N."/>
            <person name="Tomimura Y."/>
            <person name="Tsolas J.M."/>
            <person name="Valente V.L."/>
            <person name="Venter E."/>
            <person name="Venter J.C."/>
            <person name="Vicario S."/>
            <person name="Vieira F.G."/>
            <person name="Vilella A.J."/>
            <person name="Villasante A."/>
            <person name="Walenz B."/>
            <person name="Wang J."/>
            <person name="Wasserman M."/>
            <person name="Watts T."/>
            <person name="Wilson D."/>
            <person name="Wilson R.K."/>
            <person name="Wing R.A."/>
            <person name="Wolfner M.F."/>
            <person name="Wong A."/>
            <person name="Wong G.K."/>
            <person name="Wu C.I."/>
            <person name="Wu G."/>
            <person name="Yamamoto D."/>
            <person name="Yang H.P."/>
            <person name="Yang S.P."/>
            <person name="Yorke J.A."/>
            <person name="Yoshida K."/>
            <person name="Zdobnov E."/>
            <person name="Zhang P."/>
            <person name="Zhang Y."/>
            <person name="Zimin A.V."/>
            <person name="Baldwin J."/>
            <person name="Abdouelleil A."/>
            <person name="Abdulkadir J."/>
            <person name="Abebe A."/>
            <person name="Abera B."/>
            <person name="Abreu J."/>
            <person name="Acer S.C."/>
            <person name="Aftuck L."/>
            <person name="Alexander A."/>
            <person name="An P."/>
            <person name="Anderson E."/>
            <person name="Anderson S."/>
            <person name="Arachi H."/>
            <person name="Azer M."/>
            <person name="Bachantsang P."/>
            <person name="Barry A."/>
            <person name="Bayul T."/>
            <person name="Berlin A."/>
            <person name="Bessette D."/>
            <person name="Bloom T."/>
            <person name="Blye J."/>
            <person name="Boguslavskiy L."/>
            <person name="Bonnet C."/>
            <person name="Boukhgalter B."/>
            <person name="Bourzgui I."/>
            <person name="Brown A."/>
            <person name="Cahill P."/>
            <person name="Channer S."/>
            <person name="Cheshatsang Y."/>
            <person name="Chuda L."/>
            <person name="Citroen M."/>
            <person name="Collymore A."/>
            <person name="Cooke P."/>
            <person name="Costello M."/>
            <person name="D'Aco K."/>
            <person name="Daza R."/>
            <person name="De Haan G."/>
            <person name="DeGray S."/>
            <person name="DeMaso C."/>
            <person name="Dhargay N."/>
            <person name="Dooley K."/>
            <person name="Dooley E."/>
            <person name="Doricent M."/>
            <person name="Dorje P."/>
            <person name="Dorjee K."/>
            <person name="Dupes A."/>
            <person name="Elong R."/>
            <person name="Falk J."/>
            <person name="Farina A."/>
            <person name="Faro S."/>
            <person name="Ferguson D."/>
            <person name="Fisher S."/>
            <person name="Foley C.D."/>
            <person name="Franke A."/>
            <person name="Friedrich D."/>
            <person name="Gadbois L."/>
            <person name="Gearin G."/>
            <person name="Gearin C.R."/>
            <person name="Giannoukos G."/>
            <person name="Goode T."/>
            <person name="Graham J."/>
            <person name="Grandbois E."/>
            <person name="Grewal S."/>
            <person name="Gyaltsen K."/>
            <person name="Hafez N."/>
            <person name="Hagos B."/>
            <person name="Hall J."/>
            <person name="Henson C."/>
            <person name="Hollinger A."/>
            <person name="Honan T."/>
            <person name="Huard M.D."/>
            <person name="Hughes L."/>
            <person name="Hurhula B."/>
            <person name="Husby M.E."/>
            <person name="Kamat A."/>
            <person name="Kanga B."/>
            <person name="Kashin S."/>
            <person name="Khazanovich D."/>
            <person name="Kisner P."/>
            <person name="Lance K."/>
            <person name="Lara M."/>
            <person name="Lee W."/>
            <person name="Lennon N."/>
            <person name="Letendre F."/>
            <person name="LeVine R."/>
            <person name="Lipovsky A."/>
            <person name="Liu X."/>
            <person name="Liu J."/>
            <person name="Liu S."/>
            <person name="Lokyitsang T."/>
            <person name="Lokyitsang Y."/>
            <person name="Lubonja R."/>
            <person name="Lui A."/>
            <person name="MacDonald P."/>
            <person name="Magnisalis V."/>
            <person name="Maru K."/>
            <person name="Matthews C."/>
            <person name="McCusker W."/>
            <person name="McDonough S."/>
            <person name="Mehta T."/>
            <person name="Meldrim J."/>
            <person name="Meneus L."/>
            <person name="Mihai O."/>
            <person name="Mihalev A."/>
            <person name="Mihova T."/>
            <person name="Mittelman R."/>
            <person name="Mlenga V."/>
            <person name="Montmayeur A."/>
            <person name="Mulrain L."/>
            <person name="Navidi A."/>
            <person name="Naylor J."/>
            <person name="Negash T."/>
            <person name="Nguyen T."/>
            <person name="Nguyen N."/>
            <person name="Nicol R."/>
            <person name="Norbu C."/>
            <person name="Norbu N."/>
            <person name="Novod N."/>
            <person name="O'Neill B."/>
            <person name="Osman S."/>
            <person name="Markiewicz E."/>
            <person name="Oyono O.L."/>
            <person name="Patti C."/>
            <person name="Phunkhang P."/>
            <person name="Pierre F."/>
            <person name="Priest M."/>
            <person name="Raghuraman S."/>
            <person name="Rege F."/>
            <person name="Reyes R."/>
            <person name="Rise C."/>
            <person name="Rogov P."/>
            <person name="Ross K."/>
            <person name="Ryan E."/>
            <person name="Settipalli S."/>
            <person name="Shea T."/>
            <person name="Sherpa N."/>
            <person name="Shi L."/>
            <person name="Shih D."/>
            <person name="Sparrow T."/>
            <person name="Spaulding J."/>
            <person name="Stalker J."/>
            <person name="Stange-Thomann N."/>
            <person name="Stavropoulos S."/>
            <person name="Stone C."/>
            <person name="Strader C."/>
            <person name="Tesfaye S."/>
            <person name="Thomson T."/>
            <person name="Thoulutsang Y."/>
            <person name="Thoulutsang D."/>
            <person name="Topham K."/>
            <person name="Topping I."/>
            <person name="Tsamla T."/>
            <person name="Vassiliev H."/>
            <person name="Vo A."/>
            <person name="Wangchuk T."/>
            <person name="Wangdi T."/>
            <person name="Weiand M."/>
            <person name="Wilkinson J."/>
            <person name="Wilson A."/>
            <person name="Yadav S."/>
            <person name="Young G."/>
            <person name="Yu Q."/>
            <person name="Zembek L."/>
            <person name="Zhong D."/>
            <person name="Zimmer A."/>
            <person name="Zwirko Z."/>
            <person name="Jaffe D.B."/>
            <person name="Alvarez P."/>
            <person name="Brockman W."/>
            <person name="Butler J."/>
            <person name="Chin C."/>
            <person name="Gnerre S."/>
            <person name="Grabherr M."/>
            <person name="Kleber M."/>
            <person name="Mauceli E."/>
            <person name="MacCallum I."/>
        </authorList>
    </citation>
    <scope>NUCLEOTIDE SEQUENCE [LARGE SCALE GENOMIC DNA]</scope>
    <source>
        <strain evidence="13">Tucson 14024-0371.13</strain>
    </source>
</reference>
<evidence type="ECO:0000259" key="11">
    <source>
        <dbReference type="PROSITE" id="PS51020"/>
    </source>
</evidence>
<dbReference type="InterPro" id="IPR000884">
    <property type="entry name" value="TSP1_rpt"/>
</dbReference>
<dbReference type="InterPro" id="IPR009465">
    <property type="entry name" value="Spondin_N"/>
</dbReference>
<dbReference type="FunCoup" id="B3MEG2">
    <property type="interactions" value="16"/>
</dbReference>
<dbReference type="eggNOG" id="KOG3539">
    <property type="taxonomic scope" value="Eukaryota"/>
</dbReference>
<evidence type="ECO:0000256" key="5">
    <source>
        <dbReference type="ARBA" id="ARBA00022729"/>
    </source>
</evidence>
<dbReference type="GO" id="GO:0007155">
    <property type="term" value="P:cell adhesion"/>
    <property type="evidence" value="ECO:0007669"/>
    <property type="project" value="UniProtKB-KW"/>
</dbReference>
<evidence type="ECO:0000256" key="2">
    <source>
        <dbReference type="ARBA" id="ARBA00022525"/>
    </source>
</evidence>
<dbReference type="InterPro" id="IPR051418">
    <property type="entry name" value="Spondin/Thrombospondin_T1"/>
</dbReference>
<dbReference type="HOGENOM" id="CLU_034407_1_0_1"/>
<keyword evidence="4" id="KW-0479">Metal-binding</keyword>
<keyword evidence="7" id="KW-1015">Disulfide bond</keyword>
<accession>B3MEG2</accession>
<sequence length="614" mass="69081">MRATPKTEFLAHWPSLPWLLLFFFLGLTLGYVPSEADAAVGAYGASFISNPAIYAYSVEANEQQQPGLGQEQEQQPEQKLQQQLDRDNDIKFATSNGNLNSNSNLNRNYYFTDANSVDEPNQGLDANSNPDPTPSLATPPATQPVPQTGCTLDRLAVYKVVLHTYWTRELFPKHYPDWRPTAQWTKTLGRTHNANYALYHIGQPATAAVKQFAETGRTDLLDSNVGEQQQQQMQAQAQAQIQMPRQTGKSPLGATARTATGPSERSSNNERSVFDEFSMPAIQMGAGRSEAKVFVDSNHSLVSLMTRIVPSPDWFIGVDSFELCVGGSWIDTVTVELDPLDAGTDNGFTFTAPNWPTAPQGVIYRITSRYPAHPAGSFYYPKSKRLPPIATFQFIKLKEYELSEVFNIAEDDRKYETVQTQTHLDAEHNHVEMNNELSASIERERQTEQQQQLQQQQQQQQQQKKLQFDDEKQRIRSQLLAKMNPIYNNNNSVVPKNDKHAIMQSIASSYRRATDAGHINATQLQQSQAIAGGGAARRRGSQLRRRDCRVSHWSEWTACSKSCGIGEMHRYRKVIKHGKRGGRPCPALQQSKWCGTERNCHGSQTYFNWSDSDT</sequence>
<dbReference type="PROSITE" id="PS51020">
    <property type="entry name" value="SPONDIN"/>
    <property type="match status" value="1"/>
</dbReference>
<evidence type="ECO:0000256" key="10">
    <source>
        <dbReference type="SAM" id="SignalP"/>
    </source>
</evidence>
<dbReference type="SMART" id="SM00209">
    <property type="entry name" value="TSP1"/>
    <property type="match status" value="1"/>
</dbReference>
<dbReference type="KEGG" id="dan:6496359"/>
<dbReference type="SUPFAM" id="SSF82895">
    <property type="entry name" value="TSP-1 type 1 repeat"/>
    <property type="match status" value="1"/>
</dbReference>
<dbReference type="CTD" id="36632"/>
<feature type="compositionally biased region" description="Polar residues" evidence="9">
    <location>
        <begin position="114"/>
        <end position="130"/>
    </location>
</feature>
<dbReference type="InterPro" id="IPR036383">
    <property type="entry name" value="TSP1_rpt_sf"/>
</dbReference>
<dbReference type="Pfam" id="PF19028">
    <property type="entry name" value="TSP1_spondin"/>
    <property type="match status" value="1"/>
</dbReference>
<dbReference type="GO" id="GO:0046872">
    <property type="term" value="F:metal ion binding"/>
    <property type="evidence" value="ECO:0007669"/>
    <property type="project" value="UniProtKB-KW"/>
</dbReference>
<name>B3MEG2_DROAN</name>
<dbReference type="PANTHER" id="PTHR11311:SF15">
    <property type="entry name" value="SPONDIN-2"/>
    <property type="match status" value="1"/>
</dbReference>
<dbReference type="STRING" id="7217.B3MEG2"/>
<dbReference type="PANTHER" id="PTHR11311">
    <property type="entry name" value="SPONDIN"/>
    <property type="match status" value="1"/>
</dbReference>
<feature type="domain" description="Spondin" evidence="11">
    <location>
        <begin position="146"/>
        <end position="374"/>
    </location>
</feature>
<dbReference type="PROSITE" id="PS50092">
    <property type="entry name" value="TSP1"/>
    <property type="match status" value="1"/>
</dbReference>
<evidence type="ECO:0000313" key="13">
    <source>
        <dbReference type="Proteomes" id="UP000007801"/>
    </source>
</evidence>
<feature type="region of interest" description="Disordered" evidence="9">
    <location>
        <begin position="244"/>
        <end position="270"/>
    </location>
</feature>
<evidence type="ECO:0000256" key="7">
    <source>
        <dbReference type="ARBA" id="ARBA00023157"/>
    </source>
</evidence>
<dbReference type="Pfam" id="PF06468">
    <property type="entry name" value="Spond_N"/>
    <property type="match status" value="2"/>
</dbReference>
<evidence type="ECO:0000256" key="3">
    <source>
        <dbReference type="ARBA" id="ARBA00022530"/>
    </source>
</evidence>
<dbReference type="Gene3D" id="2.20.100.10">
    <property type="entry name" value="Thrombospondin type-1 (TSP1) repeat"/>
    <property type="match status" value="1"/>
</dbReference>
<protein>
    <recommendedName>
        <fullName evidence="11">Spondin domain-containing protein</fullName>
    </recommendedName>
</protein>
<keyword evidence="6" id="KW-0130">Cell adhesion</keyword>
<evidence type="ECO:0000256" key="9">
    <source>
        <dbReference type="SAM" id="MobiDB-lite"/>
    </source>
</evidence>
<evidence type="ECO:0000256" key="8">
    <source>
        <dbReference type="ARBA" id="ARBA00023180"/>
    </source>
</evidence>
<evidence type="ECO:0000256" key="4">
    <source>
        <dbReference type="ARBA" id="ARBA00022723"/>
    </source>
</evidence>
<organism evidence="12 13">
    <name type="scientific">Drosophila ananassae</name>
    <name type="common">Fruit fly</name>
    <dbReference type="NCBI Taxonomy" id="7217"/>
    <lineage>
        <taxon>Eukaryota</taxon>
        <taxon>Metazoa</taxon>
        <taxon>Ecdysozoa</taxon>
        <taxon>Arthropoda</taxon>
        <taxon>Hexapoda</taxon>
        <taxon>Insecta</taxon>
        <taxon>Pterygota</taxon>
        <taxon>Neoptera</taxon>
        <taxon>Endopterygota</taxon>
        <taxon>Diptera</taxon>
        <taxon>Brachycera</taxon>
        <taxon>Muscomorpha</taxon>
        <taxon>Ephydroidea</taxon>
        <taxon>Drosophilidae</taxon>
        <taxon>Drosophila</taxon>
        <taxon>Sophophora</taxon>
    </lineage>
</organism>
<dbReference type="GO" id="GO:0031012">
    <property type="term" value="C:extracellular matrix"/>
    <property type="evidence" value="ECO:0007669"/>
    <property type="project" value="EnsemblMetazoa"/>
</dbReference>
<comment type="subcellular location">
    <subcellularLocation>
        <location evidence="1">Secreted</location>
        <location evidence="1">Extracellular space</location>
        <location evidence="1">Extracellular matrix</location>
    </subcellularLocation>
</comment>
<feature type="chain" id="PRO_5006454693" description="Spondin domain-containing protein" evidence="10">
    <location>
        <begin position="31"/>
        <end position="614"/>
    </location>
</feature>